<dbReference type="GO" id="GO:0009279">
    <property type="term" value="C:cell outer membrane"/>
    <property type="evidence" value="ECO:0007669"/>
    <property type="project" value="UniProtKB-SubCell"/>
</dbReference>
<dbReference type="InterPro" id="IPR012944">
    <property type="entry name" value="SusD_RagB_dom"/>
</dbReference>
<dbReference type="OrthoDB" id="697229at2"/>
<dbReference type="RefSeq" id="WP_106604963.1">
    <property type="nucleotide sequence ID" value="NZ_PYGK01000014.1"/>
</dbReference>
<dbReference type="Gene3D" id="1.25.40.390">
    <property type="match status" value="1"/>
</dbReference>
<sequence>MRKLIYIAIMVSFIACKDSFLDVVPLGSQVAVTTDDYDKLMNDPQYYAQTFAGGWQEPALMEDDVAAEEAYLLQGSPQMLRLFHWQDVVYQQQDQTPWAISLWLEQLYTLNKIIGEVMTSSGGTDAQKRIIRAEAIATRAWTYFQFINFYGKPYVQSTAGTDPGFPIIEQADVNEKTFTRASVQAVYDFIIKDLTAAIAELPVKPSIRTRMSKPAAEGLLGKVYVFMGRYNDALSMFNAAFADLADSDAHLYDYNQTLAAGGAFLPMDIIIGPSQGPGNNMNDLTEAVVSKVFYNGSYSGNQLGNNGLVLAPWAAALYGASDLRLLLYTDTNPDQSPNTGGRLRKYGVTYARMGLQLPDMYLLSAECKARLNDLAGAVADVETLREHRMPAADASIPGAIAADQTALIRFIFEERIREFATEGYRWFDMRRQSVDPLFAGQTFTHTQYNADGSVSTFTLSQPRRLVLQLPPSFITSNPGMPNNP</sequence>
<dbReference type="EMBL" id="PYGK01000014">
    <property type="protein sequence ID" value="PSL25045.1"/>
    <property type="molecule type" value="Genomic_DNA"/>
</dbReference>
<protein>
    <submittedName>
        <fullName evidence="8">SusD-like starch-binding protein associating with outer membrane</fullName>
    </submittedName>
</protein>
<evidence type="ECO:0000256" key="4">
    <source>
        <dbReference type="ARBA" id="ARBA00023136"/>
    </source>
</evidence>
<evidence type="ECO:0000256" key="2">
    <source>
        <dbReference type="ARBA" id="ARBA00006275"/>
    </source>
</evidence>
<accession>A0A2P8FTT0</accession>
<name>A0A2P8FTT0_9BACT</name>
<evidence type="ECO:0000259" key="7">
    <source>
        <dbReference type="Pfam" id="PF14322"/>
    </source>
</evidence>
<organism evidence="8 9">
    <name type="scientific">Chitinophaga ginsengisoli</name>
    <dbReference type="NCBI Taxonomy" id="363837"/>
    <lineage>
        <taxon>Bacteria</taxon>
        <taxon>Pseudomonadati</taxon>
        <taxon>Bacteroidota</taxon>
        <taxon>Chitinophagia</taxon>
        <taxon>Chitinophagales</taxon>
        <taxon>Chitinophagaceae</taxon>
        <taxon>Chitinophaga</taxon>
    </lineage>
</organism>
<comment type="similarity">
    <text evidence="2">Belongs to the SusD family.</text>
</comment>
<gene>
    <name evidence="8" type="ORF">CLV42_114194</name>
</gene>
<reference evidence="8 9" key="1">
    <citation type="submission" date="2018-03" db="EMBL/GenBank/DDBJ databases">
        <title>Genomic Encyclopedia of Archaeal and Bacterial Type Strains, Phase II (KMG-II): from individual species to whole genera.</title>
        <authorList>
            <person name="Goeker M."/>
        </authorList>
    </citation>
    <scope>NUCLEOTIDE SEQUENCE [LARGE SCALE GENOMIC DNA]</scope>
    <source>
        <strain evidence="8 9">DSM 18107</strain>
    </source>
</reference>
<evidence type="ECO:0000256" key="5">
    <source>
        <dbReference type="ARBA" id="ARBA00023237"/>
    </source>
</evidence>
<keyword evidence="4" id="KW-0472">Membrane</keyword>
<comment type="subcellular location">
    <subcellularLocation>
        <location evidence="1">Cell outer membrane</location>
    </subcellularLocation>
</comment>
<keyword evidence="9" id="KW-1185">Reference proteome</keyword>
<comment type="caution">
    <text evidence="8">The sequence shown here is derived from an EMBL/GenBank/DDBJ whole genome shotgun (WGS) entry which is preliminary data.</text>
</comment>
<dbReference type="InterPro" id="IPR011990">
    <property type="entry name" value="TPR-like_helical_dom_sf"/>
</dbReference>
<feature type="domain" description="RagB/SusD" evidence="6">
    <location>
        <begin position="357"/>
        <end position="484"/>
    </location>
</feature>
<evidence type="ECO:0000259" key="6">
    <source>
        <dbReference type="Pfam" id="PF07980"/>
    </source>
</evidence>
<keyword evidence="3" id="KW-0732">Signal</keyword>
<evidence type="ECO:0000313" key="9">
    <source>
        <dbReference type="Proteomes" id="UP000240978"/>
    </source>
</evidence>
<evidence type="ECO:0000256" key="3">
    <source>
        <dbReference type="ARBA" id="ARBA00022729"/>
    </source>
</evidence>
<dbReference type="PROSITE" id="PS51257">
    <property type="entry name" value="PROKAR_LIPOPROTEIN"/>
    <property type="match status" value="1"/>
</dbReference>
<proteinExistence type="inferred from homology"/>
<dbReference type="Pfam" id="PF14322">
    <property type="entry name" value="SusD-like_3"/>
    <property type="match status" value="1"/>
</dbReference>
<dbReference type="AlphaFoldDB" id="A0A2P8FTT0"/>
<feature type="domain" description="SusD-like N-terminal" evidence="7">
    <location>
        <begin position="83"/>
        <end position="224"/>
    </location>
</feature>
<dbReference type="SUPFAM" id="SSF48452">
    <property type="entry name" value="TPR-like"/>
    <property type="match status" value="1"/>
</dbReference>
<dbReference type="Pfam" id="PF07980">
    <property type="entry name" value="SusD_RagB"/>
    <property type="match status" value="1"/>
</dbReference>
<evidence type="ECO:0000313" key="8">
    <source>
        <dbReference type="EMBL" id="PSL25045.1"/>
    </source>
</evidence>
<dbReference type="Proteomes" id="UP000240978">
    <property type="component" value="Unassembled WGS sequence"/>
</dbReference>
<evidence type="ECO:0000256" key="1">
    <source>
        <dbReference type="ARBA" id="ARBA00004442"/>
    </source>
</evidence>
<keyword evidence="5" id="KW-0998">Cell outer membrane</keyword>
<dbReference type="InterPro" id="IPR033985">
    <property type="entry name" value="SusD-like_N"/>
</dbReference>